<gene>
    <name evidence="5" type="ORF">Q664_43855</name>
</gene>
<dbReference type="InterPro" id="IPR016986">
    <property type="entry name" value="UCP031982_abhydr"/>
</dbReference>
<evidence type="ECO:0000313" key="5">
    <source>
        <dbReference type="EMBL" id="KFA88008.1"/>
    </source>
</evidence>
<dbReference type="PANTHER" id="PTHR10272">
    <property type="entry name" value="PLATELET-ACTIVATING FACTOR ACETYLHYDROLASE"/>
    <property type="match status" value="1"/>
</dbReference>
<evidence type="ECO:0000256" key="3">
    <source>
        <dbReference type="ARBA" id="ARBA00023098"/>
    </source>
</evidence>
<dbReference type="InterPro" id="IPR000073">
    <property type="entry name" value="AB_hydrolase_1"/>
</dbReference>
<sequence>MPSDMNVGCRALDVEDGIQGARIPVRVLYPTRAPERLEQFGPYPLSVATDAPVEGERLPLVIISHGTGGSPWTYRGMAAHLARAGFVVALPEHPGNSRSDNSLAGTAVNLENRPRHVRLVLDALLGDARLGPSLSPAGVGVVGHSMGGYTALAVAGGRPSSFPNESPDGQPRAVPVVRDPRVRALVLLAPASPWFMAEGALAGVDVPILMRTAELDEHTPAMHADIILRGVPRPERIDHRVVPNAGHFSFQSPFPPAMTSPGFPPSQDPKGFDRAAFQPVLHAEILTFLRDALGNQRPQA</sequence>
<dbReference type="AlphaFoldDB" id="A0A084SHS3"/>
<protein>
    <recommendedName>
        <fullName evidence="4">AB hydrolase-1 domain-containing protein</fullName>
    </recommendedName>
</protein>
<dbReference type="SUPFAM" id="SSF53474">
    <property type="entry name" value="alpha/beta-Hydrolases"/>
    <property type="match status" value="1"/>
</dbReference>
<accession>A0A084SHS3</accession>
<comment type="caution">
    <text evidence="5">The sequence shown here is derived from an EMBL/GenBank/DDBJ whole genome shotgun (WGS) entry which is preliminary data.</text>
</comment>
<keyword evidence="2" id="KW-0442">Lipid degradation</keyword>
<name>A0A084SHS3_9BACT</name>
<keyword evidence="3" id="KW-0443">Lipid metabolism</keyword>
<evidence type="ECO:0000256" key="1">
    <source>
        <dbReference type="ARBA" id="ARBA00022801"/>
    </source>
</evidence>
<dbReference type="EMBL" id="JPMI01000306">
    <property type="protein sequence ID" value="KFA88008.1"/>
    <property type="molecule type" value="Genomic_DNA"/>
</dbReference>
<dbReference type="PIRSF" id="PIRSF031982">
    <property type="entry name" value="UCP031982_abhydr"/>
    <property type="match status" value="1"/>
</dbReference>
<evidence type="ECO:0000256" key="2">
    <source>
        <dbReference type="ARBA" id="ARBA00022963"/>
    </source>
</evidence>
<dbReference type="Pfam" id="PF00561">
    <property type="entry name" value="Abhydrolase_1"/>
    <property type="match status" value="1"/>
</dbReference>
<dbReference type="GO" id="GO:0016042">
    <property type="term" value="P:lipid catabolic process"/>
    <property type="evidence" value="ECO:0007669"/>
    <property type="project" value="UniProtKB-KW"/>
</dbReference>
<keyword evidence="1" id="KW-0378">Hydrolase</keyword>
<dbReference type="PANTHER" id="PTHR10272:SF0">
    <property type="entry name" value="PLATELET-ACTIVATING FACTOR ACETYLHYDROLASE"/>
    <property type="match status" value="1"/>
</dbReference>
<reference evidence="5 6" key="1">
    <citation type="submission" date="2014-07" db="EMBL/GenBank/DDBJ databases">
        <title>Draft Genome Sequence of Gephyronic Acid Producer, Cystobacter violaceus Strain Cb vi76.</title>
        <authorList>
            <person name="Stevens D.C."/>
            <person name="Young J."/>
            <person name="Carmichael R."/>
            <person name="Tan J."/>
            <person name="Taylor R.E."/>
        </authorList>
    </citation>
    <scope>NUCLEOTIDE SEQUENCE [LARGE SCALE GENOMIC DNA]</scope>
    <source>
        <strain evidence="5 6">Cb vi76</strain>
    </source>
</reference>
<evidence type="ECO:0000259" key="4">
    <source>
        <dbReference type="Pfam" id="PF00561"/>
    </source>
</evidence>
<dbReference type="InterPro" id="IPR029058">
    <property type="entry name" value="AB_hydrolase_fold"/>
</dbReference>
<dbReference type="Proteomes" id="UP000028547">
    <property type="component" value="Unassembled WGS sequence"/>
</dbReference>
<feature type="domain" description="AB hydrolase-1" evidence="4">
    <location>
        <begin position="59"/>
        <end position="160"/>
    </location>
</feature>
<proteinExistence type="predicted"/>
<organism evidence="5 6">
    <name type="scientific">Archangium violaceum Cb vi76</name>
    <dbReference type="NCBI Taxonomy" id="1406225"/>
    <lineage>
        <taxon>Bacteria</taxon>
        <taxon>Pseudomonadati</taxon>
        <taxon>Myxococcota</taxon>
        <taxon>Myxococcia</taxon>
        <taxon>Myxococcales</taxon>
        <taxon>Cystobacterineae</taxon>
        <taxon>Archangiaceae</taxon>
        <taxon>Archangium</taxon>
    </lineage>
</organism>
<dbReference type="Gene3D" id="3.40.50.1820">
    <property type="entry name" value="alpha/beta hydrolase"/>
    <property type="match status" value="1"/>
</dbReference>
<evidence type="ECO:0000313" key="6">
    <source>
        <dbReference type="Proteomes" id="UP000028547"/>
    </source>
</evidence>
<dbReference type="GO" id="GO:0003847">
    <property type="term" value="F:1-alkyl-2-acetylglycerophosphocholine esterase activity"/>
    <property type="evidence" value="ECO:0007669"/>
    <property type="project" value="TreeGrafter"/>
</dbReference>